<dbReference type="InterPro" id="IPR008504">
    <property type="entry name" value="Emc6"/>
</dbReference>
<dbReference type="PANTHER" id="PTHR20994:SF0">
    <property type="entry name" value="ER MEMBRANE PROTEIN COMPLEX SUBUNIT 6"/>
    <property type="match status" value="1"/>
</dbReference>
<proteinExistence type="inferred from homology"/>
<comment type="similarity">
    <text evidence="2">Belongs to the EMC6 family.</text>
</comment>
<protein>
    <recommendedName>
        <fullName evidence="3">ER membrane protein complex subunit 6</fullName>
    </recommendedName>
</protein>
<accession>A0A2N9IQ46</accession>
<evidence type="ECO:0000256" key="8">
    <source>
        <dbReference type="SAM" id="Phobius"/>
    </source>
</evidence>
<feature type="transmembrane region" description="Helical" evidence="8">
    <location>
        <begin position="37"/>
        <end position="56"/>
    </location>
</feature>
<evidence type="ECO:0000313" key="9">
    <source>
        <dbReference type="EMBL" id="SPD26233.1"/>
    </source>
</evidence>
<evidence type="ECO:0000256" key="3">
    <source>
        <dbReference type="ARBA" id="ARBA00020827"/>
    </source>
</evidence>
<keyword evidence="7 8" id="KW-0472">Membrane</keyword>
<keyword evidence="5" id="KW-0256">Endoplasmic reticulum</keyword>
<evidence type="ECO:0000256" key="2">
    <source>
        <dbReference type="ARBA" id="ARBA00009436"/>
    </source>
</evidence>
<evidence type="ECO:0000256" key="7">
    <source>
        <dbReference type="ARBA" id="ARBA00023136"/>
    </source>
</evidence>
<feature type="transmembrane region" description="Helical" evidence="8">
    <location>
        <begin position="90"/>
        <end position="108"/>
    </location>
</feature>
<dbReference type="AlphaFoldDB" id="A0A2N9IQ46"/>
<dbReference type="GO" id="GO:0072546">
    <property type="term" value="C:EMC complex"/>
    <property type="evidence" value="ECO:0007669"/>
    <property type="project" value="InterPro"/>
</dbReference>
<keyword evidence="4 8" id="KW-0812">Transmembrane</keyword>
<comment type="subcellular location">
    <subcellularLocation>
        <location evidence="1">Endoplasmic reticulum membrane</location>
        <topology evidence="1">Multi-pass membrane protein</topology>
    </subcellularLocation>
</comment>
<dbReference type="GO" id="GO:0034975">
    <property type="term" value="P:protein folding in endoplasmic reticulum"/>
    <property type="evidence" value="ECO:0007669"/>
    <property type="project" value="TreeGrafter"/>
</dbReference>
<gene>
    <name evidence="9" type="ORF">FSB_LOCUS54115</name>
</gene>
<dbReference type="PANTHER" id="PTHR20994">
    <property type="entry name" value="ER MEMBRANE PROTEIN COMPLEX SUBUNIT 6"/>
    <property type="match status" value="1"/>
</dbReference>
<dbReference type="Pfam" id="PF07019">
    <property type="entry name" value="EMC6"/>
    <property type="match status" value="1"/>
</dbReference>
<dbReference type="InterPro" id="IPR029008">
    <property type="entry name" value="EMC6-like"/>
</dbReference>
<feature type="transmembrane region" description="Helical" evidence="8">
    <location>
        <begin position="62"/>
        <end position="78"/>
    </location>
</feature>
<dbReference type="GO" id="GO:0000045">
    <property type="term" value="P:autophagosome assembly"/>
    <property type="evidence" value="ECO:0007669"/>
    <property type="project" value="TreeGrafter"/>
</dbReference>
<evidence type="ECO:0000256" key="1">
    <source>
        <dbReference type="ARBA" id="ARBA00004477"/>
    </source>
</evidence>
<name>A0A2N9IQ46_FAGSY</name>
<sequence>MGGHSESSGAEKKSSDAMNEIPTFNAENLQTNMKTIYYSRTFLSIIGGVIAGIMGFTSLTGFIFYFLVMAITSIGLMAKTGFSIQSYFDSWNRVILDGFFGGLMVWLFI</sequence>
<evidence type="ECO:0000256" key="5">
    <source>
        <dbReference type="ARBA" id="ARBA00022824"/>
    </source>
</evidence>
<evidence type="ECO:0000256" key="6">
    <source>
        <dbReference type="ARBA" id="ARBA00022989"/>
    </source>
</evidence>
<dbReference type="EMBL" id="OIVN01006148">
    <property type="protein sequence ID" value="SPD26233.1"/>
    <property type="molecule type" value="Genomic_DNA"/>
</dbReference>
<reference evidence="9" key="1">
    <citation type="submission" date="2018-02" db="EMBL/GenBank/DDBJ databases">
        <authorList>
            <person name="Cohen D.B."/>
            <person name="Kent A.D."/>
        </authorList>
    </citation>
    <scope>NUCLEOTIDE SEQUENCE</scope>
</reference>
<organism evidence="9">
    <name type="scientific">Fagus sylvatica</name>
    <name type="common">Beechnut</name>
    <dbReference type="NCBI Taxonomy" id="28930"/>
    <lineage>
        <taxon>Eukaryota</taxon>
        <taxon>Viridiplantae</taxon>
        <taxon>Streptophyta</taxon>
        <taxon>Embryophyta</taxon>
        <taxon>Tracheophyta</taxon>
        <taxon>Spermatophyta</taxon>
        <taxon>Magnoliopsida</taxon>
        <taxon>eudicotyledons</taxon>
        <taxon>Gunneridae</taxon>
        <taxon>Pentapetalae</taxon>
        <taxon>rosids</taxon>
        <taxon>fabids</taxon>
        <taxon>Fagales</taxon>
        <taxon>Fagaceae</taxon>
        <taxon>Fagus</taxon>
    </lineage>
</organism>
<evidence type="ECO:0000256" key="4">
    <source>
        <dbReference type="ARBA" id="ARBA00022692"/>
    </source>
</evidence>
<keyword evidence="6 8" id="KW-1133">Transmembrane helix</keyword>